<keyword evidence="3" id="KW-1185">Reference proteome</keyword>
<dbReference type="EnsemblMetazoa" id="PPA39461.1">
    <property type="protein sequence ID" value="PPA39461.1"/>
    <property type="gene ID" value="WBGene00277830"/>
</dbReference>
<reference evidence="3" key="1">
    <citation type="journal article" date="2008" name="Nat. Genet.">
        <title>The Pristionchus pacificus genome provides a unique perspective on nematode lifestyle and parasitism.</title>
        <authorList>
            <person name="Dieterich C."/>
            <person name="Clifton S.W."/>
            <person name="Schuster L.N."/>
            <person name="Chinwalla A."/>
            <person name="Delehaunty K."/>
            <person name="Dinkelacker I."/>
            <person name="Fulton L."/>
            <person name="Fulton R."/>
            <person name="Godfrey J."/>
            <person name="Minx P."/>
            <person name="Mitreva M."/>
            <person name="Roeseler W."/>
            <person name="Tian H."/>
            <person name="Witte H."/>
            <person name="Yang S.P."/>
            <person name="Wilson R.K."/>
            <person name="Sommer R.J."/>
        </authorList>
    </citation>
    <scope>NUCLEOTIDE SEQUENCE [LARGE SCALE GENOMIC DNA]</scope>
    <source>
        <strain evidence="3">PS312</strain>
    </source>
</reference>
<reference evidence="2" key="2">
    <citation type="submission" date="2022-06" db="UniProtKB">
        <authorList>
            <consortium name="EnsemblMetazoa"/>
        </authorList>
    </citation>
    <scope>IDENTIFICATION</scope>
    <source>
        <strain evidence="2">PS312</strain>
    </source>
</reference>
<organism evidence="2 3">
    <name type="scientific">Pristionchus pacificus</name>
    <name type="common">Parasitic nematode worm</name>
    <dbReference type="NCBI Taxonomy" id="54126"/>
    <lineage>
        <taxon>Eukaryota</taxon>
        <taxon>Metazoa</taxon>
        <taxon>Ecdysozoa</taxon>
        <taxon>Nematoda</taxon>
        <taxon>Chromadorea</taxon>
        <taxon>Rhabditida</taxon>
        <taxon>Rhabditina</taxon>
        <taxon>Diplogasteromorpha</taxon>
        <taxon>Diplogasteroidea</taxon>
        <taxon>Neodiplogasteridae</taxon>
        <taxon>Pristionchus</taxon>
    </lineage>
</organism>
<sequence length="68" mass="8019">SSPFRSLPFTLRKEGVNINPRESPKTNRQLEKKRLNRRGITQANSRQGSERRHYNEYSRQVTNCVVMT</sequence>
<dbReference type="AlphaFoldDB" id="A0A2A6D0T9"/>
<accession>A0A2A6D0T9</accession>
<evidence type="ECO:0000313" key="2">
    <source>
        <dbReference type="EnsemblMetazoa" id="PPA39461.1"/>
    </source>
</evidence>
<gene>
    <name evidence="2" type="primary">WBGene00277830</name>
</gene>
<protein>
    <submittedName>
        <fullName evidence="2">Uncharacterized protein</fullName>
    </submittedName>
</protein>
<evidence type="ECO:0000313" key="3">
    <source>
        <dbReference type="Proteomes" id="UP000005239"/>
    </source>
</evidence>
<evidence type="ECO:0000256" key="1">
    <source>
        <dbReference type="SAM" id="MobiDB-lite"/>
    </source>
</evidence>
<accession>A0A8R1YXA8</accession>
<feature type="region of interest" description="Disordered" evidence="1">
    <location>
        <begin position="1"/>
        <end position="55"/>
    </location>
</feature>
<proteinExistence type="predicted"/>
<dbReference type="Proteomes" id="UP000005239">
    <property type="component" value="Unassembled WGS sequence"/>
</dbReference>
<feature type="compositionally biased region" description="Basic and acidic residues" evidence="1">
    <location>
        <begin position="22"/>
        <end position="33"/>
    </location>
</feature>
<name>A0A2A6D0T9_PRIPA</name>